<dbReference type="Gene3D" id="3.20.20.80">
    <property type="entry name" value="Glycosidases"/>
    <property type="match status" value="1"/>
</dbReference>
<dbReference type="RefSeq" id="WP_082014835.1">
    <property type="nucleotide sequence ID" value="NZ_BBPN01000006.1"/>
</dbReference>
<dbReference type="EMBL" id="FOAZ01000013">
    <property type="protein sequence ID" value="SEL81548.1"/>
    <property type="molecule type" value="Genomic_DNA"/>
</dbReference>
<feature type="region of interest" description="Disordered" evidence="7">
    <location>
        <begin position="612"/>
        <end position="644"/>
    </location>
</feature>
<dbReference type="InterPro" id="IPR036691">
    <property type="entry name" value="Endo/exonu/phosph_ase_sf"/>
</dbReference>
<dbReference type="InterPro" id="IPR001223">
    <property type="entry name" value="Glyco_hydro18_cat"/>
</dbReference>
<dbReference type="SUPFAM" id="SSF51445">
    <property type="entry name" value="(Trans)glycosidases"/>
    <property type="match status" value="1"/>
</dbReference>
<evidence type="ECO:0000313" key="10">
    <source>
        <dbReference type="Proteomes" id="UP000183015"/>
    </source>
</evidence>
<evidence type="ECO:0000256" key="6">
    <source>
        <dbReference type="RuleBase" id="RU000489"/>
    </source>
</evidence>
<dbReference type="PRINTS" id="PR01388">
    <property type="entry name" value="CDTOXINB"/>
</dbReference>
<dbReference type="PROSITE" id="PS51910">
    <property type="entry name" value="GH18_2"/>
    <property type="match status" value="1"/>
</dbReference>
<dbReference type="InterPro" id="IPR000772">
    <property type="entry name" value="Ricin_B_lectin"/>
</dbReference>
<dbReference type="GO" id="GO:0005975">
    <property type="term" value="P:carbohydrate metabolic process"/>
    <property type="evidence" value="ECO:0007669"/>
    <property type="project" value="InterPro"/>
</dbReference>
<dbReference type="InterPro" id="IPR029070">
    <property type="entry name" value="Chitinase_insertion_sf"/>
</dbReference>
<organism evidence="9 10">
    <name type="scientific">Streptacidiphilus jiangxiensis</name>
    <dbReference type="NCBI Taxonomy" id="235985"/>
    <lineage>
        <taxon>Bacteria</taxon>
        <taxon>Bacillati</taxon>
        <taxon>Actinomycetota</taxon>
        <taxon>Actinomycetes</taxon>
        <taxon>Kitasatosporales</taxon>
        <taxon>Streptomycetaceae</taxon>
        <taxon>Streptacidiphilus</taxon>
    </lineage>
</organism>
<dbReference type="InterPro" id="IPR003539">
    <property type="entry name" value="CD_toxinB"/>
</dbReference>
<gene>
    <name evidence="9" type="ORF">SAMN05414137_113155</name>
</gene>
<dbReference type="eggNOG" id="COG3021">
    <property type="taxonomic scope" value="Bacteria"/>
</dbReference>
<dbReference type="GO" id="GO:0008843">
    <property type="term" value="F:endochitinase activity"/>
    <property type="evidence" value="ECO:0007669"/>
    <property type="project" value="UniProtKB-EC"/>
</dbReference>
<sequence length="1071" mass="112963">MFGSRMGTRRRSLVAVLLAMCLAGAVGVLTAVPAAATLGDRPVITYNLQGATSGNDSKWTTVVAGYARRADIVVLQEAGAAPPPSAPGTAPMVIPAAQLANANAGNLPNIGVANQVTHTQWRSGLANLDVYFLQTDPNTNGATGQQTYRGGRNNLAVVTHQAAAAVAAIPNPAGGRATLGLLFGTTWYFDIHARAGTHGSDAPALINAIRTFVNGRNLGEAWAAIGDFNRDPGTLAPPAGAARAATGLPTQQSGGELDYAVYTTGAAPAVTERLAGASADHYAVGFGPIRAAAEPTQLFTSPSGDPVPEAIENMQAGGVLDVDKQGTANLTPIVSYDRNGGANQSWNVNFYTDTPKQEITFQGTQSGRCIDITNSARNAGSGTTLSLYDCTGQPSQRWVPLYLGNSEYEFQSVFLPDLCMNLSGGQTDSNNKTTAILYPCDNTPNERFVFTPTYTRATSNVPVQTPPSDPIALEAISDGGIIDVSGGATANDSAVISYHRDLLANQGWNVVPNTDESVSFRGVGSGRCLDIHNSTSAVSGRELVIYNCTGQQSQRWEPEPQDNGTTEFVSALDHTLCLDIAGNPQNPDLGHLDVYTCNSQPNQAWFYTPFDPDGAPTADQDGPDDSGVGGDTFENLTVRPPNPGTPAQRIAYYTSWSTYANAFYPKNLATEGIAGRLTVLNYAFENIDPVKLTCFAANKPSVSDPNSVSGNDGSSDAYADYQKEYSAVTSVNGKADTYSQPLRGNFQQLRELKAKYPKLKILVSLGGWTYSKYFSKVAATAASRQKFVSSCINLYIKGNLPKLAPDPAGGTGAAAGIFDGFDLDWEFPGTDLGHVGNFHSPQDGADYVSLLKEFRTQLNAVGGGRHYLTTAVLPAGPADIAQLQPAAMSQYLDFGTVEAYDYHGAFDTHGPTNAQAPLYDSPVSPAAGTGFTVDASVNTLLQNGFPASKMILGVPLYGRGWTGVPGGTTHGLYRSVTGPTAAFKYSAQPGVADYKELKAAGKLTTAHTFFDQTTDSAWIYDGTNFWSVETPQSLAFKRQYISDKGLAGVMLYSLESDDPTATLVKAATGTG</sequence>
<dbReference type="PANTHER" id="PTHR11177:SF317">
    <property type="entry name" value="CHITINASE 12-RELATED"/>
    <property type="match status" value="1"/>
</dbReference>
<dbReference type="EC" id="3.2.1.14" evidence="2"/>
<evidence type="ECO:0000256" key="3">
    <source>
        <dbReference type="ARBA" id="ARBA00022801"/>
    </source>
</evidence>
<dbReference type="SMART" id="SM00636">
    <property type="entry name" value="Glyco_18"/>
    <property type="match status" value="1"/>
</dbReference>
<evidence type="ECO:0000256" key="2">
    <source>
        <dbReference type="ARBA" id="ARBA00012729"/>
    </source>
</evidence>
<dbReference type="Gene3D" id="3.10.50.10">
    <property type="match status" value="1"/>
</dbReference>
<keyword evidence="4" id="KW-0146">Chitin degradation</keyword>
<keyword evidence="5 6" id="KW-0326">Glycosidase</keyword>
<dbReference type="CDD" id="cd00161">
    <property type="entry name" value="beta-trefoil_Ricin-like"/>
    <property type="match status" value="2"/>
</dbReference>
<dbReference type="InterPro" id="IPR035992">
    <property type="entry name" value="Ricin_B-like_lectins"/>
</dbReference>
<accession>A0A1H7TA25</accession>
<feature type="domain" description="GH18" evidence="8">
    <location>
        <begin position="647"/>
        <end position="1071"/>
    </location>
</feature>
<evidence type="ECO:0000256" key="7">
    <source>
        <dbReference type="SAM" id="MobiDB-lite"/>
    </source>
</evidence>
<reference evidence="10" key="1">
    <citation type="submission" date="2016-10" db="EMBL/GenBank/DDBJ databases">
        <authorList>
            <person name="Varghese N."/>
        </authorList>
    </citation>
    <scope>NUCLEOTIDE SEQUENCE [LARGE SCALE GENOMIC DNA]</scope>
    <source>
        <strain evidence="10">DSM 45096 / BCRC 16803 / CGMCC 4.1857 / CIP 109030 / JCM 12277 / KCTC 19219 / NBRC 100920 / 33214</strain>
    </source>
</reference>
<dbReference type="GO" id="GO:0006032">
    <property type="term" value="P:chitin catabolic process"/>
    <property type="evidence" value="ECO:0007669"/>
    <property type="project" value="UniProtKB-KW"/>
</dbReference>
<keyword evidence="4" id="KW-0119">Carbohydrate metabolism</keyword>
<dbReference type="PROSITE" id="PS01095">
    <property type="entry name" value="GH18_1"/>
    <property type="match status" value="1"/>
</dbReference>
<evidence type="ECO:0000259" key="8">
    <source>
        <dbReference type="PROSITE" id="PS51910"/>
    </source>
</evidence>
<evidence type="ECO:0000313" key="9">
    <source>
        <dbReference type="EMBL" id="SEL81548.1"/>
    </source>
</evidence>
<dbReference type="SUPFAM" id="SSF54556">
    <property type="entry name" value="Chitinase insertion domain"/>
    <property type="match status" value="1"/>
</dbReference>
<dbReference type="SMART" id="SM00458">
    <property type="entry name" value="RICIN"/>
    <property type="match status" value="2"/>
</dbReference>
<dbReference type="InterPro" id="IPR050314">
    <property type="entry name" value="Glycosyl_Hydrlase_18"/>
</dbReference>
<dbReference type="OrthoDB" id="9775889at2"/>
<evidence type="ECO:0000256" key="1">
    <source>
        <dbReference type="ARBA" id="ARBA00000822"/>
    </source>
</evidence>
<dbReference type="Gene3D" id="3.60.10.10">
    <property type="entry name" value="Endonuclease/exonuclease/phosphatase"/>
    <property type="match status" value="1"/>
</dbReference>
<dbReference type="GO" id="GO:0008061">
    <property type="term" value="F:chitin binding"/>
    <property type="evidence" value="ECO:0007669"/>
    <property type="project" value="InterPro"/>
</dbReference>
<dbReference type="InterPro" id="IPR001579">
    <property type="entry name" value="Glyco_hydro_18_chit_AS"/>
</dbReference>
<protein>
    <recommendedName>
        <fullName evidence="2">chitinase</fullName>
        <ecNumber evidence="2">3.2.1.14</ecNumber>
    </recommendedName>
</protein>
<dbReference type="SUPFAM" id="SSF56219">
    <property type="entry name" value="DNase I-like"/>
    <property type="match status" value="1"/>
</dbReference>
<evidence type="ECO:0000256" key="4">
    <source>
        <dbReference type="ARBA" id="ARBA00023024"/>
    </source>
</evidence>
<dbReference type="PROSITE" id="PS50231">
    <property type="entry name" value="RICIN_B_LECTIN"/>
    <property type="match status" value="2"/>
</dbReference>
<dbReference type="Pfam" id="PF14200">
    <property type="entry name" value="RicinB_lectin_2"/>
    <property type="match status" value="2"/>
</dbReference>
<dbReference type="InterPro" id="IPR011583">
    <property type="entry name" value="Chitinase_II/V-like_cat"/>
</dbReference>
<name>A0A1H7TA25_STRJI</name>
<dbReference type="Proteomes" id="UP000183015">
    <property type="component" value="Unassembled WGS sequence"/>
</dbReference>
<dbReference type="Gene3D" id="2.80.10.50">
    <property type="match status" value="3"/>
</dbReference>
<dbReference type="Pfam" id="PF00704">
    <property type="entry name" value="Glyco_hydro_18"/>
    <property type="match status" value="1"/>
</dbReference>
<evidence type="ECO:0000256" key="5">
    <source>
        <dbReference type="ARBA" id="ARBA00023295"/>
    </source>
</evidence>
<dbReference type="STRING" id="235985.SAMN05414137_113155"/>
<keyword evidence="4" id="KW-0624">Polysaccharide degradation</keyword>
<dbReference type="eggNOG" id="COG3325">
    <property type="taxonomic scope" value="Bacteria"/>
</dbReference>
<dbReference type="AlphaFoldDB" id="A0A1H7TA25"/>
<dbReference type="CDD" id="cd06548">
    <property type="entry name" value="GH18_chitinase"/>
    <property type="match status" value="1"/>
</dbReference>
<dbReference type="eggNOG" id="COG1472">
    <property type="taxonomic scope" value="Bacteria"/>
</dbReference>
<dbReference type="PANTHER" id="PTHR11177">
    <property type="entry name" value="CHITINASE"/>
    <property type="match status" value="1"/>
</dbReference>
<dbReference type="SUPFAM" id="SSF50370">
    <property type="entry name" value="Ricin B-like lectins"/>
    <property type="match status" value="2"/>
</dbReference>
<keyword evidence="10" id="KW-1185">Reference proteome</keyword>
<dbReference type="InterPro" id="IPR017853">
    <property type="entry name" value="GH"/>
</dbReference>
<comment type="catalytic activity">
    <reaction evidence="1">
        <text>Random endo-hydrolysis of N-acetyl-beta-D-glucosaminide (1-&gt;4)-beta-linkages in chitin and chitodextrins.</text>
        <dbReference type="EC" id="3.2.1.14"/>
    </reaction>
</comment>
<keyword evidence="3 6" id="KW-0378">Hydrolase</keyword>
<proteinExistence type="predicted"/>